<dbReference type="Proteomes" id="UP000501367">
    <property type="component" value="Chromosome"/>
</dbReference>
<accession>A0AAE6ZY70</accession>
<reference evidence="1 2" key="1">
    <citation type="submission" date="2020-04" db="EMBL/GenBank/DDBJ databases">
        <authorList>
            <person name="Yao Y."/>
            <person name="He Z."/>
        </authorList>
    </citation>
    <scope>NUCLEOTIDE SEQUENCE [LARGE SCALE GENOMIC DNA]</scope>
    <source>
        <strain evidence="1 2">CY-1</strain>
    </source>
</reference>
<dbReference type="Gene3D" id="1.20.120.330">
    <property type="entry name" value="Nucleotidyltransferases domain 2"/>
    <property type="match status" value="1"/>
</dbReference>
<dbReference type="GeneID" id="72197043"/>
<organism evidence="1 2">
    <name type="scientific">Pseudomonas umsongensis</name>
    <dbReference type="NCBI Taxonomy" id="198618"/>
    <lineage>
        <taxon>Bacteria</taxon>
        <taxon>Pseudomonadati</taxon>
        <taxon>Pseudomonadota</taxon>
        <taxon>Gammaproteobacteria</taxon>
        <taxon>Pseudomonadales</taxon>
        <taxon>Pseudomonadaceae</taxon>
        <taxon>Pseudomonas</taxon>
    </lineage>
</organism>
<dbReference type="AlphaFoldDB" id="A0AAE6ZY70"/>
<dbReference type="InterPro" id="IPR007761">
    <property type="entry name" value="MtlR-like"/>
</dbReference>
<gene>
    <name evidence="1" type="ORF">HGP31_25805</name>
</gene>
<dbReference type="PANTHER" id="PTHR37941">
    <property type="entry name" value="FUMARASE E-RELATED"/>
    <property type="match status" value="1"/>
</dbReference>
<evidence type="ECO:0000313" key="1">
    <source>
        <dbReference type="EMBL" id="QJC81545.1"/>
    </source>
</evidence>
<protein>
    <submittedName>
        <fullName evidence="1">Transcriptional regulator</fullName>
    </submittedName>
</protein>
<sequence length="217" mass="24501">MADDEKSDEHKFMEELEEVVYSYLTKEAAASFKQLREFTETLNEESDRGAALVAAEILCEELAKLIKSKMVNDKKLIKSAFSFNGALGSFSGRIDHAFLLGLLPNALRQDLHLLRAIRNEFAHSTAPKTFETHSIKSRCMELNYYGIGEKGSPPRKVFLRSMTLIFRMIVLRTSKTEHSLIPDDPKNGASEAFVKTLLEGIERTTLDPKILFKDADI</sequence>
<dbReference type="GO" id="GO:0045892">
    <property type="term" value="P:negative regulation of DNA-templated transcription"/>
    <property type="evidence" value="ECO:0007669"/>
    <property type="project" value="TreeGrafter"/>
</dbReference>
<dbReference type="InterPro" id="IPR038026">
    <property type="entry name" value="MtlR-like_sf"/>
</dbReference>
<evidence type="ECO:0000313" key="2">
    <source>
        <dbReference type="Proteomes" id="UP000501367"/>
    </source>
</evidence>
<proteinExistence type="predicted"/>
<dbReference type="KEGG" id="pum:HGP31_25805"/>
<dbReference type="RefSeq" id="WP_168758912.1">
    <property type="nucleotide sequence ID" value="NZ_CP051487.1"/>
</dbReference>
<name>A0AAE6ZY70_9PSED</name>
<dbReference type="EMBL" id="CP051487">
    <property type="protein sequence ID" value="QJC81545.1"/>
    <property type="molecule type" value="Genomic_DNA"/>
</dbReference>
<dbReference type="SUPFAM" id="SSF158668">
    <property type="entry name" value="MtlR-like"/>
    <property type="match status" value="1"/>
</dbReference>
<dbReference type="PANTHER" id="PTHR37941:SF1">
    <property type="entry name" value="FUMARASE E-RELATED"/>
    <property type="match status" value="1"/>
</dbReference>